<dbReference type="InterPro" id="IPR011990">
    <property type="entry name" value="TPR-like_helical_dom_sf"/>
</dbReference>
<gene>
    <name evidence="4" type="ORF">PG994_004021</name>
</gene>
<keyword evidence="3" id="KW-0539">Nucleus</keyword>
<evidence type="ECO:0000256" key="3">
    <source>
        <dbReference type="ARBA" id="ARBA00023242"/>
    </source>
</evidence>
<accession>A0ABR1VZS4</accession>
<keyword evidence="5" id="KW-1185">Reference proteome</keyword>
<proteinExistence type="inferred from homology"/>
<evidence type="ECO:0000313" key="4">
    <source>
        <dbReference type="EMBL" id="KAK8076749.1"/>
    </source>
</evidence>
<organism evidence="4 5">
    <name type="scientific">Apiospora phragmitis</name>
    <dbReference type="NCBI Taxonomy" id="2905665"/>
    <lineage>
        <taxon>Eukaryota</taxon>
        <taxon>Fungi</taxon>
        <taxon>Dikarya</taxon>
        <taxon>Ascomycota</taxon>
        <taxon>Pezizomycotina</taxon>
        <taxon>Sordariomycetes</taxon>
        <taxon>Xylariomycetidae</taxon>
        <taxon>Amphisphaeriales</taxon>
        <taxon>Apiosporaceae</taxon>
        <taxon>Apiospora</taxon>
    </lineage>
</organism>
<dbReference type="SUPFAM" id="SSF48452">
    <property type="entry name" value="TPR-like"/>
    <property type="match status" value="1"/>
</dbReference>
<comment type="subcellular location">
    <subcellularLocation>
        <location evidence="1">Nucleus</location>
    </subcellularLocation>
</comment>
<dbReference type="GeneID" id="92088493"/>
<dbReference type="PANTHER" id="PTHR13471">
    <property type="entry name" value="TETRATRICOPEPTIDE-LIKE HELICAL"/>
    <property type="match status" value="1"/>
</dbReference>
<comment type="caution">
    <text evidence="4">The sequence shown here is derived from an EMBL/GenBank/DDBJ whole genome shotgun (WGS) entry which is preliminary data.</text>
</comment>
<evidence type="ECO:0000256" key="1">
    <source>
        <dbReference type="ARBA" id="ARBA00004123"/>
    </source>
</evidence>
<dbReference type="Proteomes" id="UP001480595">
    <property type="component" value="Unassembled WGS sequence"/>
</dbReference>
<dbReference type="InterPro" id="IPR013633">
    <property type="entry name" value="NRDE-2"/>
</dbReference>
<evidence type="ECO:0008006" key="6">
    <source>
        <dbReference type="Google" id="ProtNLM"/>
    </source>
</evidence>
<comment type="similarity">
    <text evidence="2">Belongs to the NRDE2 family.</text>
</comment>
<evidence type="ECO:0000313" key="5">
    <source>
        <dbReference type="Proteomes" id="UP001480595"/>
    </source>
</evidence>
<sequence>MFLTLFAWKETRLGVDDRVRTLLHDTILTKAHDCATSRVFAIRHEMRSGNAHSTRAAFEHALADDDTSKHNMGLWVSYIRYCRATKELGGPKAKEVFYRAIQRCPWSKDVFMEAFGTLVRDLDSAELRSVYSTLYEKGLRVHVEMDEFVGRWKEEARRRKQQ</sequence>
<name>A0ABR1VZS4_9PEZI</name>
<dbReference type="RefSeq" id="XP_066719708.1">
    <property type="nucleotide sequence ID" value="XM_066855430.1"/>
</dbReference>
<evidence type="ECO:0000256" key="2">
    <source>
        <dbReference type="ARBA" id="ARBA00009265"/>
    </source>
</evidence>
<protein>
    <recommendedName>
        <fullName evidence="6">Suppressor of forked domain-containing protein</fullName>
    </recommendedName>
</protein>
<dbReference type="Gene3D" id="1.25.40.10">
    <property type="entry name" value="Tetratricopeptide repeat domain"/>
    <property type="match status" value="1"/>
</dbReference>
<dbReference type="EMBL" id="JAQQWL010000004">
    <property type="protein sequence ID" value="KAK8076749.1"/>
    <property type="molecule type" value="Genomic_DNA"/>
</dbReference>
<dbReference type="PANTHER" id="PTHR13471:SF0">
    <property type="entry name" value="NUCLEAR EXOSOME REGULATOR NRDE2"/>
    <property type="match status" value="1"/>
</dbReference>
<reference evidence="4 5" key="1">
    <citation type="submission" date="2023-01" db="EMBL/GenBank/DDBJ databases">
        <title>Analysis of 21 Apiospora genomes using comparative genomics revels a genus with tremendous synthesis potential of carbohydrate active enzymes and secondary metabolites.</title>
        <authorList>
            <person name="Sorensen T."/>
        </authorList>
    </citation>
    <scope>NUCLEOTIDE SEQUENCE [LARGE SCALE GENOMIC DNA]</scope>
    <source>
        <strain evidence="4 5">CBS 135458</strain>
    </source>
</reference>